<accession>A0A4U0QCB9</accession>
<proteinExistence type="predicted"/>
<comment type="caution">
    <text evidence="2">The sequence shown here is derived from an EMBL/GenBank/DDBJ whole genome shotgun (WGS) entry which is preliminary data.</text>
</comment>
<organism evidence="2 3">
    <name type="scientific">Chitiniphilus eburneus</name>
    <dbReference type="NCBI Taxonomy" id="2571148"/>
    <lineage>
        <taxon>Bacteria</taxon>
        <taxon>Pseudomonadati</taxon>
        <taxon>Pseudomonadota</taxon>
        <taxon>Betaproteobacteria</taxon>
        <taxon>Neisseriales</taxon>
        <taxon>Chitinibacteraceae</taxon>
        <taxon>Chitiniphilus</taxon>
    </lineage>
</organism>
<dbReference type="AlphaFoldDB" id="A0A4U0QCB9"/>
<dbReference type="RefSeq" id="WP_136771295.1">
    <property type="nucleotide sequence ID" value="NZ_CP156074.1"/>
</dbReference>
<feature type="compositionally biased region" description="Low complexity" evidence="1">
    <location>
        <begin position="39"/>
        <end position="68"/>
    </location>
</feature>
<feature type="compositionally biased region" description="Pro residues" evidence="1">
    <location>
        <begin position="76"/>
        <end position="94"/>
    </location>
</feature>
<dbReference type="EMBL" id="SUMF01000001">
    <property type="protein sequence ID" value="TJZ78780.1"/>
    <property type="molecule type" value="Genomic_DNA"/>
</dbReference>
<dbReference type="OrthoDB" id="8563043at2"/>
<name>A0A4U0QCB9_9NEIS</name>
<protein>
    <recommendedName>
        <fullName evidence="4">Secretion system X translation initiation factor</fullName>
    </recommendedName>
</protein>
<dbReference type="Proteomes" id="UP000310016">
    <property type="component" value="Unassembled WGS sequence"/>
</dbReference>
<evidence type="ECO:0000313" key="2">
    <source>
        <dbReference type="EMBL" id="TJZ78780.1"/>
    </source>
</evidence>
<evidence type="ECO:0008006" key="4">
    <source>
        <dbReference type="Google" id="ProtNLM"/>
    </source>
</evidence>
<evidence type="ECO:0000313" key="3">
    <source>
        <dbReference type="Proteomes" id="UP000310016"/>
    </source>
</evidence>
<gene>
    <name evidence="2" type="ORF">FAZ21_00355</name>
</gene>
<feature type="region of interest" description="Disordered" evidence="1">
    <location>
        <begin position="28"/>
        <end position="94"/>
    </location>
</feature>
<evidence type="ECO:0000256" key="1">
    <source>
        <dbReference type="SAM" id="MobiDB-lite"/>
    </source>
</evidence>
<sequence>MVSRPVLIVVAIALGIAGYTWYQEQQQTPEAVAPRHGARPPANGPAATNASAASEPAAASASQAGPANLFPAQSWAPPPPPPPTPGPPTPTPVPVAPALPFSVIGSWHERGNDQIVVEASGQQFVLCRRCDSLGRIQQGETLLGVYRVDDISRDAILFTYLPLNQQQSLPVGGTP</sequence>
<keyword evidence="3" id="KW-1185">Reference proteome</keyword>
<reference evidence="2 3" key="1">
    <citation type="submission" date="2019-04" db="EMBL/GenBank/DDBJ databases">
        <title>Chitiniphilus eburnea sp. nov., a novel chitinolytic bacterium isolated from aquaculture sludge.</title>
        <authorList>
            <person name="Sheng M."/>
        </authorList>
    </citation>
    <scope>NUCLEOTIDE SEQUENCE [LARGE SCALE GENOMIC DNA]</scope>
    <source>
        <strain evidence="2 3">HX-2-15</strain>
    </source>
</reference>